<evidence type="ECO:0000313" key="1">
    <source>
        <dbReference type="EMBL" id="RBP59085.1"/>
    </source>
</evidence>
<sequence>MENNLHLKNYTEILIDEAIEKLWSEMEDICKCQRCYYDTKAIALNHLPSKYTVTTKGEVYTKINNFRNQIQVDVMKEVMKAIMTVSEHCSHNPEEAVKY</sequence>
<dbReference type="EMBL" id="QNRX01000020">
    <property type="protein sequence ID" value="RBP59085.1"/>
    <property type="molecule type" value="Genomic_DNA"/>
</dbReference>
<dbReference type="Pfam" id="PF10719">
    <property type="entry name" value="ComFB"/>
    <property type="match status" value="1"/>
</dbReference>
<organism evidence="1 2">
    <name type="scientific">Alkalibaculum bacchi</name>
    <dbReference type="NCBI Taxonomy" id="645887"/>
    <lineage>
        <taxon>Bacteria</taxon>
        <taxon>Bacillati</taxon>
        <taxon>Bacillota</taxon>
        <taxon>Clostridia</taxon>
        <taxon>Eubacteriales</taxon>
        <taxon>Eubacteriaceae</taxon>
        <taxon>Alkalibaculum</taxon>
    </lineage>
</organism>
<dbReference type="RefSeq" id="WP_170128301.1">
    <property type="nucleotide sequence ID" value="NZ_QNRX01000020.1"/>
</dbReference>
<gene>
    <name evidence="1" type="ORF">DES36_12027</name>
</gene>
<protein>
    <submittedName>
        <fullName evidence="1">Competence protein ComFB</fullName>
    </submittedName>
</protein>
<comment type="caution">
    <text evidence="1">The sequence shown here is derived from an EMBL/GenBank/DDBJ whole genome shotgun (WGS) entry which is preliminary data.</text>
</comment>
<dbReference type="InterPro" id="IPR019657">
    <property type="entry name" value="ComFB"/>
</dbReference>
<proteinExistence type="predicted"/>
<evidence type="ECO:0000313" key="2">
    <source>
        <dbReference type="Proteomes" id="UP000253490"/>
    </source>
</evidence>
<name>A0A366HZ08_9FIRM</name>
<accession>A0A366HZ08</accession>
<dbReference type="AlphaFoldDB" id="A0A366HZ08"/>
<dbReference type="Proteomes" id="UP000253490">
    <property type="component" value="Unassembled WGS sequence"/>
</dbReference>
<reference evidence="1 2" key="1">
    <citation type="submission" date="2018-06" db="EMBL/GenBank/DDBJ databases">
        <title>Genomic Encyclopedia of Type Strains, Phase IV (KMG-IV): sequencing the most valuable type-strain genomes for metagenomic binning, comparative biology and taxonomic classification.</title>
        <authorList>
            <person name="Goeker M."/>
        </authorList>
    </citation>
    <scope>NUCLEOTIDE SEQUENCE [LARGE SCALE GENOMIC DNA]</scope>
    <source>
        <strain evidence="1 2">DSM 22112</strain>
    </source>
</reference>
<keyword evidence="2" id="KW-1185">Reference proteome</keyword>